<dbReference type="SUPFAM" id="SSF48498">
    <property type="entry name" value="Tetracyclin repressor-like, C-terminal domain"/>
    <property type="match status" value="1"/>
</dbReference>
<dbReference type="InterPro" id="IPR001647">
    <property type="entry name" value="HTH_TetR"/>
</dbReference>
<gene>
    <name evidence="6" type="ORF">NNL39_03925</name>
</gene>
<evidence type="ECO:0000256" key="2">
    <source>
        <dbReference type="ARBA" id="ARBA00023125"/>
    </source>
</evidence>
<keyword evidence="3" id="KW-0804">Transcription</keyword>
<dbReference type="PANTHER" id="PTHR30055:SF220">
    <property type="entry name" value="TETR-FAMILY REGULATORY PROTEIN"/>
    <property type="match status" value="1"/>
</dbReference>
<evidence type="ECO:0000256" key="4">
    <source>
        <dbReference type="PROSITE-ProRule" id="PRU00335"/>
    </source>
</evidence>
<dbReference type="PROSITE" id="PS50977">
    <property type="entry name" value="HTH_TETR_2"/>
    <property type="match status" value="1"/>
</dbReference>
<dbReference type="RefSeq" id="WP_255160393.1">
    <property type="nucleotide sequence ID" value="NZ_CP101497.1"/>
</dbReference>
<keyword evidence="7" id="KW-1185">Reference proteome</keyword>
<dbReference type="InterPro" id="IPR050109">
    <property type="entry name" value="HTH-type_TetR-like_transc_reg"/>
</dbReference>
<dbReference type="Gene3D" id="1.10.357.10">
    <property type="entry name" value="Tetracycline Repressor, domain 2"/>
    <property type="match status" value="1"/>
</dbReference>
<evidence type="ECO:0000313" key="7">
    <source>
        <dbReference type="Proteomes" id="UP001060039"/>
    </source>
</evidence>
<evidence type="ECO:0000259" key="5">
    <source>
        <dbReference type="PROSITE" id="PS50977"/>
    </source>
</evidence>
<organism evidence="6 7">
    <name type="scientific">Microcella humidisoli</name>
    <dbReference type="NCBI Taxonomy" id="2963406"/>
    <lineage>
        <taxon>Bacteria</taxon>
        <taxon>Bacillati</taxon>
        <taxon>Actinomycetota</taxon>
        <taxon>Actinomycetes</taxon>
        <taxon>Micrococcales</taxon>
        <taxon>Microbacteriaceae</taxon>
        <taxon>Microcella</taxon>
    </lineage>
</organism>
<dbReference type="InterPro" id="IPR009057">
    <property type="entry name" value="Homeodomain-like_sf"/>
</dbReference>
<proteinExistence type="predicted"/>
<dbReference type="EMBL" id="CP101497">
    <property type="protein sequence ID" value="UTT63261.1"/>
    <property type="molecule type" value="Genomic_DNA"/>
</dbReference>
<keyword evidence="1" id="KW-0805">Transcription regulation</keyword>
<sequence>MVGDRKAAGSAGSRPERTAYHHGALRDALVDAGEDLARAEGLEGVTVRRIAAACGVSAAAVYRHFPSGDHLIAAVAQRAREIMARDMFARLASADGRPPIDRLREVGESYIAFALAEPQLFSLVSMPMTTPPDRLDDPNAADLVRDIVLELEPSGEVDEQRVASRMMLAQASAHGLAVILRDFVPDPEARAMLIAGVLGRVGVGLEA</sequence>
<dbReference type="Proteomes" id="UP001060039">
    <property type="component" value="Chromosome"/>
</dbReference>
<protein>
    <submittedName>
        <fullName evidence="6">TetR/AcrR family transcriptional regulator</fullName>
    </submittedName>
</protein>
<dbReference type="SUPFAM" id="SSF46689">
    <property type="entry name" value="Homeodomain-like"/>
    <property type="match status" value="1"/>
</dbReference>
<reference evidence="6" key="1">
    <citation type="submission" date="2022-07" db="EMBL/GenBank/DDBJ databases">
        <title>Taxonomic analysis of Microcella humidisoli nov. sp., isolated from riverside soil.</title>
        <authorList>
            <person name="Molina K.M."/>
            <person name="Kim S.B."/>
        </authorList>
    </citation>
    <scope>NUCLEOTIDE SEQUENCE</scope>
    <source>
        <strain evidence="6">MMS21-STM10</strain>
    </source>
</reference>
<dbReference type="PANTHER" id="PTHR30055">
    <property type="entry name" value="HTH-TYPE TRANSCRIPTIONAL REGULATOR RUTR"/>
    <property type="match status" value="1"/>
</dbReference>
<feature type="domain" description="HTH tetR-type" evidence="5">
    <location>
        <begin position="23"/>
        <end position="83"/>
    </location>
</feature>
<dbReference type="Pfam" id="PF00440">
    <property type="entry name" value="TetR_N"/>
    <property type="match status" value="1"/>
</dbReference>
<dbReference type="PRINTS" id="PR00455">
    <property type="entry name" value="HTHTETR"/>
</dbReference>
<feature type="DNA-binding region" description="H-T-H motif" evidence="4">
    <location>
        <begin position="46"/>
        <end position="65"/>
    </location>
</feature>
<evidence type="ECO:0000256" key="3">
    <source>
        <dbReference type="ARBA" id="ARBA00023163"/>
    </source>
</evidence>
<dbReference type="Pfam" id="PF13305">
    <property type="entry name" value="TetR_C_33"/>
    <property type="match status" value="1"/>
</dbReference>
<evidence type="ECO:0000313" key="6">
    <source>
        <dbReference type="EMBL" id="UTT63261.1"/>
    </source>
</evidence>
<keyword evidence="2 4" id="KW-0238">DNA-binding</keyword>
<dbReference type="InterPro" id="IPR025996">
    <property type="entry name" value="MT1864/Rv1816-like_C"/>
</dbReference>
<accession>A0ABY5FZY5</accession>
<dbReference type="InterPro" id="IPR036271">
    <property type="entry name" value="Tet_transcr_reg_TetR-rel_C_sf"/>
</dbReference>
<name>A0ABY5FZY5_9MICO</name>
<evidence type="ECO:0000256" key="1">
    <source>
        <dbReference type="ARBA" id="ARBA00023015"/>
    </source>
</evidence>